<feature type="compositionally biased region" description="Basic and acidic residues" evidence="1">
    <location>
        <begin position="170"/>
        <end position="181"/>
    </location>
</feature>
<accession>A0AAU9PBM8</accession>
<keyword evidence="3" id="KW-1185">Reference proteome</keyword>
<dbReference type="AlphaFoldDB" id="A0AAU9PBM8"/>
<sequence>MSNGDWVSFSLRHGLVDLCDGLPTSIKYWKEEFLYIHSSAFFGSMAYGAIADRVSDPTHELSLDEILITERLASNFVRWADPDEAVLGMAGMSPRWNHLGKKHMEIFEGKTITLLDRLHRKCNVNPTLVTEEVMIPDSPTRSESNKDSALEVSQSESSKYVPPNLRSKGVKLDSDRGSEGF</sequence>
<dbReference type="EMBL" id="CAKMRJ010005540">
    <property type="protein sequence ID" value="CAH1447625.1"/>
    <property type="molecule type" value="Genomic_DNA"/>
</dbReference>
<gene>
    <name evidence="2" type="ORF">LVIROSA_LOCUS33225</name>
</gene>
<proteinExistence type="predicted"/>
<evidence type="ECO:0000313" key="2">
    <source>
        <dbReference type="EMBL" id="CAH1447625.1"/>
    </source>
</evidence>
<organism evidence="2 3">
    <name type="scientific">Lactuca virosa</name>
    <dbReference type="NCBI Taxonomy" id="75947"/>
    <lineage>
        <taxon>Eukaryota</taxon>
        <taxon>Viridiplantae</taxon>
        <taxon>Streptophyta</taxon>
        <taxon>Embryophyta</taxon>
        <taxon>Tracheophyta</taxon>
        <taxon>Spermatophyta</taxon>
        <taxon>Magnoliopsida</taxon>
        <taxon>eudicotyledons</taxon>
        <taxon>Gunneridae</taxon>
        <taxon>Pentapetalae</taxon>
        <taxon>asterids</taxon>
        <taxon>campanulids</taxon>
        <taxon>Asterales</taxon>
        <taxon>Asteraceae</taxon>
        <taxon>Cichorioideae</taxon>
        <taxon>Cichorieae</taxon>
        <taxon>Lactucinae</taxon>
        <taxon>Lactuca</taxon>
    </lineage>
</organism>
<dbReference type="Proteomes" id="UP001157418">
    <property type="component" value="Unassembled WGS sequence"/>
</dbReference>
<reference evidence="2 3" key="1">
    <citation type="submission" date="2022-01" db="EMBL/GenBank/DDBJ databases">
        <authorList>
            <person name="Xiong W."/>
            <person name="Schranz E."/>
        </authorList>
    </citation>
    <scope>NUCLEOTIDE SEQUENCE [LARGE SCALE GENOMIC DNA]</scope>
</reference>
<name>A0AAU9PBM8_9ASTR</name>
<feature type="region of interest" description="Disordered" evidence="1">
    <location>
        <begin position="137"/>
        <end position="181"/>
    </location>
</feature>
<protein>
    <submittedName>
        <fullName evidence="2">Uncharacterized protein</fullName>
    </submittedName>
</protein>
<comment type="caution">
    <text evidence="2">The sequence shown here is derived from an EMBL/GenBank/DDBJ whole genome shotgun (WGS) entry which is preliminary data.</text>
</comment>
<evidence type="ECO:0000256" key="1">
    <source>
        <dbReference type="SAM" id="MobiDB-lite"/>
    </source>
</evidence>
<evidence type="ECO:0000313" key="3">
    <source>
        <dbReference type="Proteomes" id="UP001157418"/>
    </source>
</evidence>